<comment type="caution">
    <text evidence="1">The sequence shown here is derived from an EMBL/GenBank/DDBJ whole genome shotgun (WGS) entry which is preliminary data.</text>
</comment>
<organism evidence="1 2">
    <name type="scientific">Lupinus luteus</name>
    <name type="common">European yellow lupine</name>
    <dbReference type="NCBI Taxonomy" id="3873"/>
    <lineage>
        <taxon>Eukaryota</taxon>
        <taxon>Viridiplantae</taxon>
        <taxon>Streptophyta</taxon>
        <taxon>Embryophyta</taxon>
        <taxon>Tracheophyta</taxon>
        <taxon>Spermatophyta</taxon>
        <taxon>Magnoliopsida</taxon>
        <taxon>eudicotyledons</taxon>
        <taxon>Gunneridae</taxon>
        <taxon>Pentapetalae</taxon>
        <taxon>rosids</taxon>
        <taxon>fabids</taxon>
        <taxon>Fabales</taxon>
        <taxon>Fabaceae</taxon>
        <taxon>Papilionoideae</taxon>
        <taxon>50 kb inversion clade</taxon>
        <taxon>genistoids sensu lato</taxon>
        <taxon>core genistoids</taxon>
        <taxon>Genisteae</taxon>
        <taxon>Lupinus</taxon>
    </lineage>
</organism>
<sequence>MVSNCRKRLKETSKFVPAPKKKHVEKEVQKKNAKDFVINLEIDHSEQISSSASWLGIRKDRKYHGVLISPS</sequence>
<evidence type="ECO:0000313" key="2">
    <source>
        <dbReference type="Proteomes" id="UP001497480"/>
    </source>
</evidence>
<evidence type="ECO:0000313" key="1">
    <source>
        <dbReference type="EMBL" id="CAL0301113.1"/>
    </source>
</evidence>
<dbReference type="AlphaFoldDB" id="A0AAV1VW03"/>
<dbReference type="Proteomes" id="UP001497480">
    <property type="component" value="Unassembled WGS sequence"/>
</dbReference>
<keyword evidence="2" id="KW-1185">Reference proteome</keyword>
<protein>
    <submittedName>
        <fullName evidence="1">Uncharacterized protein</fullName>
    </submittedName>
</protein>
<gene>
    <name evidence="1" type="ORF">LLUT_LOCUS2173</name>
</gene>
<name>A0AAV1VW03_LUPLU</name>
<dbReference type="EMBL" id="CAXHTB010000002">
    <property type="protein sequence ID" value="CAL0301113.1"/>
    <property type="molecule type" value="Genomic_DNA"/>
</dbReference>
<accession>A0AAV1VW03</accession>
<reference evidence="1 2" key="1">
    <citation type="submission" date="2024-03" db="EMBL/GenBank/DDBJ databases">
        <authorList>
            <person name="Martinez-Hernandez J."/>
        </authorList>
    </citation>
    <scope>NUCLEOTIDE SEQUENCE [LARGE SCALE GENOMIC DNA]</scope>
</reference>
<proteinExistence type="predicted"/>